<proteinExistence type="predicted"/>
<evidence type="ECO:0000313" key="2">
    <source>
        <dbReference type="EMBL" id="KAK9126017.1"/>
    </source>
</evidence>
<feature type="region of interest" description="Disordered" evidence="1">
    <location>
        <begin position="1"/>
        <end position="22"/>
    </location>
</feature>
<sequence>MPPTNQPMQPAQPTQPPTPALEDPFAAFRDQMMIMIQSMNIEHRKNLDALTRPSPSSALMPTRHQHLKLATPNPILLHSPTYTHHPHLNRPEPHLPPLQLLLTNLGHPIFMALPHRPFP</sequence>
<dbReference type="EMBL" id="JBBNAG010000006">
    <property type="protein sequence ID" value="KAK9126017.1"/>
    <property type="molecule type" value="Genomic_DNA"/>
</dbReference>
<gene>
    <name evidence="2" type="ORF">Scep_014863</name>
</gene>
<evidence type="ECO:0000313" key="3">
    <source>
        <dbReference type="Proteomes" id="UP001419268"/>
    </source>
</evidence>
<feature type="compositionally biased region" description="Low complexity" evidence="1">
    <location>
        <begin position="1"/>
        <end position="12"/>
    </location>
</feature>
<protein>
    <submittedName>
        <fullName evidence="2">Uncharacterized protein</fullName>
    </submittedName>
</protein>
<keyword evidence="3" id="KW-1185">Reference proteome</keyword>
<evidence type="ECO:0000256" key="1">
    <source>
        <dbReference type="SAM" id="MobiDB-lite"/>
    </source>
</evidence>
<dbReference type="Proteomes" id="UP001419268">
    <property type="component" value="Unassembled WGS sequence"/>
</dbReference>
<organism evidence="2 3">
    <name type="scientific">Stephania cephalantha</name>
    <dbReference type="NCBI Taxonomy" id="152367"/>
    <lineage>
        <taxon>Eukaryota</taxon>
        <taxon>Viridiplantae</taxon>
        <taxon>Streptophyta</taxon>
        <taxon>Embryophyta</taxon>
        <taxon>Tracheophyta</taxon>
        <taxon>Spermatophyta</taxon>
        <taxon>Magnoliopsida</taxon>
        <taxon>Ranunculales</taxon>
        <taxon>Menispermaceae</taxon>
        <taxon>Menispermoideae</taxon>
        <taxon>Cissampelideae</taxon>
        <taxon>Stephania</taxon>
    </lineage>
</organism>
<dbReference type="AlphaFoldDB" id="A0AAP0J465"/>
<comment type="caution">
    <text evidence="2">The sequence shown here is derived from an EMBL/GenBank/DDBJ whole genome shotgun (WGS) entry which is preliminary data.</text>
</comment>
<name>A0AAP0J465_9MAGN</name>
<accession>A0AAP0J465</accession>
<reference evidence="2 3" key="1">
    <citation type="submission" date="2024-01" db="EMBL/GenBank/DDBJ databases">
        <title>Genome assemblies of Stephania.</title>
        <authorList>
            <person name="Yang L."/>
        </authorList>
    </citation>
    <scope>NUCLEOTIDE SEQUENCE [LARGE SCALE GENOMIC DNA]</scope>
    <source>
        <strain evidence="2">JXDWG</strain>
        <tissue evidence="2">Leaf</tissue>
    </source>
</reference>